<dbReference type="InterPro" id="IPR039422">
    <property type="entry name" value="MarR/SlyA-like"/>
</dbReference>
<protein>
    <submittedName>
        <fullName evidence="2">MarR family transcriptional regulator</fullName>
    </submittedName>
</protein>
<feature type="domain" description="HTH marR-type" evidence="1">
    <location>
        <begin position="1"/>
        <end position="123"/>
    </location>
</feature>
<evidence type="ECO:0000313" key="2">
    <source>
        <dbReference type="EMBL" id="RIJ52078.1"/>
    </source>
</evidence>
<keyword evidence="3" id="KW-1185">Reference proteome</keyword>
<dbReference type="GO" id="GO:0003700">
    <property type="term" value="F:DNA-binding transcription factor activity"/>
    <property type="evidence" value="ECO:0007669"/>
    <property type="project" value="InterPro"/>
</dbReference>
<reference evidence="2 3" key="1">
    <citation type="submission" date="2018-08" db="EMBL/GenBank/DDBJ databases">
        <title>Genome Sequence of Clavibacter michiganensis Subspecies type strains, and the Atypical Peach-Colored Strains Isolated from Tomato.</title>
        <authorList>
            <person name="Osdaghi E."/>
            <person name="Portier P."/>
            <person name="Briand M."/>
            <person name="Jacques M.-A."/>
        </authorList>
    </citation>
    <scope>NUCLEOTIDE SEQUENCE [LARGE SCALE GENOMIC DNA]</scope>
    <source>
        <strain evidence="2 3">CFBP 8615</strain>
    </source>
</reference>
<evidence type="ECO:0000313" key="3">
    <source>
        <dbReference type="Proteomes" id="UP000266484"/>
    </source>
</evidence>
<sequence length="141" mass="15205">MLALATRFERKLGRTLSVNPTDLRAMEHLIASGALTPTELAARLDISTAASTLVVDRLVELGHVRRGPHPSDRRRILVRAEPASEERALAEIQPMLEGVRRAIGGLSAAERATVLRFLDEVRGVYREVVAEPGAGSAPPAP</sequence>
<dbReference type="Pfam" id="PF12802">
    <property type="entry name" value="MarR_2"/>
    <property type="match status" value="1"/>
</dbReference>
<name>A0A399T926_9MICO</name>
<dbReference type="InterPro" id="IPR000835">
    <property type="entry name" value="HTH_MarR-typ"/>
</dbReference>
<dbReference type="SUPFAM" id="SSF46785">
    <property type="entry name" value="Winged helix' DNA-binding domain"/>
    <property type="match status" value="1"/>
</dbReference>
<dbReference type="SMART" id="SM00347">
    <property type="entry name" value="HTH_MARR"/>
    <property type="match status" value="1"/>
</dbReference>
<organism evidence="2 3">
    <name type="scientific">Clavibacter lycopersici</name>
    <dbReference type="NCBI Taxonomy" id="2301718"/>
    <lineage>
        <taxon>Bacteria</taxon>
        <taxon>Bacillati</taxon>
        <taxon>Actinomycetota</taxon>
        <taxon>Actinomycetes</taxon>
        <taxon>Micrococcales</taxon>
        <taxon>Microbacteriaceae</taxon>
        <taxon>Clavibacter</taxon>
    </lineage>
</organism>
<dbReference type="EMBL" id="QWGT01000064">
    <property type="protein sequence ID" value="RIJ52078.1"/>
    <property type="molecule type" value="Genomic_DNA"/>
</dbReference>
<dbReference type="OrthoDB" id="162531at2"/>
<dbReference type="PROSITE" id="PS50995">
    <property type="entry name" value="HTH_MARR_2"/>
    <property type="match status" value="1"/>
</dbReference>
<dbReference type="InterPro" id="IPR036390">
    <property type="entry name" value="WH_DNA-bd_sf"/>
</dbReference>
<accession>A0A399T926</accession>
<evidence type="ECO:0000259" key="1">
    <source>
        <dbReference type="PROSITE" id="PS50995"/>
    </source>
</evidence>
<comment type="caution">
    <text evidence="2">The sequence shown here is derived from an EMBL/GenBank/DDBJ whole genome shotgun (WGS) entry which is preliminary data.</text>
</comment>
<dbReference type="GO" id="GO:0006950">
    <property type="term" value="P:response to stress"/>
    <property type="evidence" value="ECO:0007669"/>
    <property type="project" value="TreeGrafter"/>
</dbReference>
<dbReference type="Gene3D" id="1.10.10.10">
    <property type="entry name" value="Winged helix-like DNA-binding domain superfamily/Winged helix DNA-binding domain"/>
    <property type="match status" value="1"/>
</dbReference>
<dbReference type="PANTHER" id="PTHR33164:SF106">
    <property type="entry name" value="TRANSCRIPTIONAL REGULATORY PROTEIN"/>
    <property type="match status" value="1"/>
</dbReference>
<proteinExistence type="predicted"/>
<dbReference type="AlphaFoldDB" id="A0A399T926"/>
<dbReference type="PANTHER" id="PTHR33164">
    <property type="entry name" value="TRANSCRIPTIONAL REGULATOR, MARR FAMILY"/>
    <property type="match status" value="1"/>
</dbReference>
<dbReference type="InterPro" id="IPR036388">
    <property type="entry name" value="WH-like_DNA-bd_sf"/>
</dbReference>
<dbReference type="Proteomes" id="UP000266484">
    <property type="component" value="Unassembled WGS sequence"/>
</dbReference>
<gene>
    <name evidence="2" type="ORF">DZG00_06385</name>
</gene>